<evidence type="ECO:0000313" key="2">
    <source>
        <dbReference type="Proteomes" id="UP000887116"/>
    </source>
</evidence>
<dbReference type="AlphaFoldDB" id="A0A8X6GTK0"/>
<proteinExistence type="predicted"/>
<evidence type="ECO:0000313" key="1">
    <source>
        <dbReference type="EMBL" id="GFR10892.1"/>
    </source>
</evidence>
<comment type="caution">
    <text evidence="1">The sequence shown here is derived from an EMBL/GenBank/DDBJ whole genome shotgun (WGS) entry which is preliminary data.</text>
</comment>
<accession>A0A8X6GTK0</accession>
<name>A0A8X6GTK0_TRICU</name>
<keyword evidence="2" id="KW-1185">Reference proteome</keyword>
<gene>
    <name evidence="1" type="ORF">TNCT_552611</name>
</gene>
<organism evidence="1 2">
    <name type="scientific">Trichonephila clavata</name>
    <name type="common">Joro spider</name>
    <name type="synonym">Nephila clavata</name>
    <dbReference type="NCBI Taxonomy" id="2740835"/>
    <lineage>
        <taxon>Eukaryota</taxon>
        <taxon>Metazoa</taxon>
        <taxon>Ecdysozoa</taxon>
        <taxon>Arthropoda</taxon>
        <taxon>Chelicerata</taxon>
        <taxon>Arachnida</taxon>
        <taxon>Araneae</taxon>
        <taxon>Araneomorphae</taxon>
        <taxon>Entelegynae</taxon>
        <taxon>Araneoidea</taxon>
        <taxon>Nephilidae</taxon>
        <taxon>Trichonephila</taxon>
    </lineage>
</organism>
<reference evidence="1" key="1">
    <citation type="submission" date="2020-07" db="EMBL/GenBank/DDBJ databases">
        <title>Multicomponent nature underlies the extraordinary mechanical properties of spider dragline silk.</title>
        <authorList>
            <person name="Kono N."/>
            <person name="Nakamura H."/>
            <person name="Mori M."/>
            <person name="Yoshida Y."/>
            <person name="Ohtoshi R."/>
            <person name="Malay A.D."/>
            <person name="Moran D.A.P."/>
            <person name="Tomita M."/>
            <person name="Numata K."/>
            <person name="Arakawa K."/>
        </authorList>
    </citation>
    <scope>NUCLEOTIDE SEQUENCE</scope>
</reference>
<protein>
    <submittedName>
        <fullName evidence="1">Uncharacterized protein</fullName>
    </submittedName>
</protein>
<dbReference type="Proteomes" id="UP000887116">
    <property type="component" value="Unassembled WGS sequence"/>
</dbReference>
<dbReference type="EMBL" id="BMAO01006724">
    <property type="protein sequence ID" value="GFR10892.1"/>
    <property type="molecule type" value="Genomic_DNA"/>
</dbReference>
<sequence>MSVRKHKLSRSARKARGATVIEVSLENQDFLKRVEDLLEQSRRGDRGVIKKDLICWTCTARDIWKVTFSRIRENDCSKEKLSMLDLRSQGT</sequence>